<organism evidence="2 3">
    <name type="scientific">Hallella multisaccharivorax DSM 17128</name>
    <dbReference type="NCBI Taxonomy" id="688246"/>
    <lineage>
        <taxon>Bacteria</taxon>
        <taxon>Pseudomonadati</taxon>
        <taxon>Bacteroidota</taxon>
        <taxon>Bacteroidia</taxon>
        <taxon>Bacteroidales</taxon>
        <taxon>Prevotellaceae</taxon>
        <taxon>Hallella</taxon>
    </lineage>
</organism>
<dbReference type="STRING" id="688246.Premu_2410"/>
<evidence type="ECO:0000313" key="3">
    <source>
        <dbReference type="Proteomes" id="UP000002772"/>
    </source>
</evidence>
<dbReference type="HOGENOM" id="CLU_2931625_0_0_10"/>
<proteinExistence type="predicted"/>
<keyword evidence="1" id="KW-1133">Transmembrane helix</keyword>
<reference evidence="3" key="1">
    <citation type="journal article" date="2011" name="Stand. Genomic Sci.">
        <title>Non-contiguous finished genome sequence of the opportunistic oral pathogen Prevotella multisaccharivorax type strain (PPPA20).</title>
        <authorList>
            <person name="Pati A."/>
            <person name="Gronow S."/>
            <person name="Lu M."/>
            <person name="Lapidus A."/>
            <person name="Nolan M."/>
            <person name="Lucas S."/>
            <person name="Hammon N."/>
            <person name="Deshpande S."/>
            <person name="Cheng J.F."/>
            <person name="Tapia R."/>
            <person name="Han C."/>
            <person name="Goodwin L."/>
            <person name="Pitluck S."/>
            <person name="Liolios K."/>
            <person name="Pagani I."/>
            <person name="Mavromatis K."/>
            <person name="Mikhailova N."/>
            <person name="Huntemann M."/>
            <person name="Chen A."/>
            <person name="Palaniappan K."/>
            <person name="Land M."/>
            <person name="Hauser L."/>
            <person name="Detter J.C."/>
            <person name="Brambilla E.M."/>
            <person name="Rohde M."/>
            <person name="Goker M."/>
            <person name="Woyke T."/>
            <person name="Bristow J."/>
            <person name="Eisen J.A."/>
            <person name="Markowitz V."/>
            <person name="Hugenholtz P."/>
            <person name="Kyrpides N.C."/>
            <person name="Klenk H.P."/>
            <person name="Ivanova N."/>
        </authorList>
    </citation>
    <scope>NUCLEOTIDE SEQUENCE [LARGE SCALE GENOMIC DNA]</scope>
    <source>
        <strain evidence="3">DSM 17128</strain>
    </source>
</reference>
<evidence type="ECO:0000313" key="2">
    <source>
        <dbReference type="EMBL" id="EGN57785.1"/>
    </source>
</evidence>
<evidence type="ECO:0000256" key="1">
    <source>
        <dbReference type="SAM" id="Phobius"/>
    </source>
</evidence>
<dbReference type="RefSeq" id="WP_007575579.1">
    <property type="nucleotide sequence ID" value="NZ_BPTS01000002.1"/>
</dbReference>
<keyword evidence="1" id="KW-0472">Membrane</keyword>
<accession>F8N9W8</accession>
<keyword evidence="3" id="KW-1185">Reference proteome</keyword>
<gene>
    <name evidence="2" type="ORF">Premu_2410</name>
</gene>
<protein>
    <submittedName>
        <fullName evidence="2">Uncharacterized protein</fullName>
    </submittedName>
</protein>
<dbReference type="EMBL" id="GL945017">
    <property type="protein sequence ID" value="EGN57785.1"/>
    <property type="molecule type" value="Genomic_DNA"/>
</dbReference>
<sequence length="61" mass="6898">MKEKLIADLSVQEMMETDGGMPWYVGFMLGGLFWDLIGHTGSTIDSFKKGADKANREWDNK</sequence>
<keyword evidence="1" id="KW-0812">Transmembrane</keyword>
<name>F8N9W8_9BACT</name>
<feature type="transmembrane region" description="Helical" evidence="1">
    <location>
        <begin position="20"/>
        <end position="38"/>
    </location>
</feature>
<dbReference type="Proteomes" id="UP000002772">
    <property type="component" value="Unassembled WGS sequence"/>
</dbReference>
<dbReference type="AlphaFoldDB" id="F8N9W8"/>